<organism evidence="1 2">
    <name type="scientific">Vespula germanica</name>
    <name type="common">German yellow jacket</name>
    <name type="synonym">Paravespula germanica</name>
    <dbReference type="NCBI Taxonomy" id="30212"/>
    <lineage>
        <taxon>Eukaryota</taxon>
        <taxon>Metazoa</taxon>
        <taxon>Ecdysozoa</taxon>
        <taxon>Arthropoda</taxon>
        <taxon>Hexapoda</taxon>
        <taxon>Insecta</taxon>
        <taxon>Pterygota</taxon>
        <taxon>Neoptera</taxon>
        <taxon>Endopterygota</taxon>
        <taxon>Hymenoptera</taxon>
        <taxon>Apocrita</taxon>
        <taxon>Aculeata</taxon>
        <taxon>Vespoidea</taxon>
        <taxon>Vespidae</taxon>
        <taxon>Vespinae</taxon>
        <taxon>Vespula</taxon>
    </lineage>
</organism>
<dbReference type="AlphaFoldDB" id="A0A834KGE0"/>
<protein>
    <submittedName>
        <fullName evidence="1">Uncharacterized protein</fullName>
    </submittedName>
</protein>
<proteinExistence type="predicted"/>
<dbReference type="Proteomes" id="UP000617340">
    <property type="component" value="Unassembled WGS sequence"/>
</dbReference>
<reference evidence="1" key="1">
    <citation type="journal article" date="2020" name="G3 (Bethesda)">
        <title>High-Quality Assemblies for Three Invasive Social Wasps from the &lt;i&gt;Vespula&lt;/i&gt; Genus.</title>
        <authorList>
            <person name="Harrop T.W.R."/>
            <person name="Guhlin J."/>
            <person name="McLaughlin G.M."/>
            <person name="Permina E."/>
            <person name="Stockwell P."/>
            <person name="Gilligan J."/>
            <person name="Le Lec M.F."/>
            <person name="Gruber M.A.M."/>
            <person name="Quinn O."/>
            <person name="Lovegrove M."/>
            <person name="Duncan E.J."/>
            <person name="Remnant E.J."/>
            <person name="Van Eeckhoven J."/>
            <person name="Graham B."/>
            <person name="Knapp R.A."/>
            <person name="Langford K.W."/>
            <person name="Kronenberg Z."/>
            <person name="Press M.O."/>
            <person name="Eacker S.M."/>
            <person name="Wilson-Rankin E.E."/>
            <person name="Purcell J."/>
            <person name="Lester P.J."/>
            <person name="Dearden P.K."/>
        </authorList>
    </citation>
    <scope>NUCLEOTIDE SEQUENCE</scope>
    <source>
        <strain evidence="1">Linc-1</strain>
    </source>
</reference>
<keyword evidence="2" id="KW-1185">Reference proteome</keyword>
<accession>A0A834KGE0</accession>
<evidence type="ECO:0000313" key="1">
    <source>
        <dbReference type="EMBL" id="KAF7406165.1"/>
    </source>
</evidence>
<evidence type="ECO:0000313" key="2">
    <source>
        <dbReference type="Proteomes" id="UP000617340"/>
    </source>
</evidence>
<dbReference type="EMBL" id="JACSDZ010000004">
    <property type="protein sequence ID" value="KAF7406165.1"/>
    <property type="molecule type" value="Genomic_DNA"/>
</dbReference>
<sequence>MRRRKRKVVERRESGLEMRTFPGAVPASPLGEWQAAPAVSVMPNRWSTCVSVDRQFIGCGESDAAPCVLLSSYMVAASFNEPTHPRRVDRSTGIQQTPFVLMKPPPPLHEVHATLRQCCTPDELCTYARTERNTDI</sequence>
<name>A0A834KGE0_VESGE</name>
<comment type="caution">
    <text evidence="1">The sequence shown here is derived from an EMBL/GenBank/DDBJ whole genome shotgun (WGS) entry which is preliminary data.</text>
</comment>
<gene>
    <name evidence="1" type="ORF">HZH68_005534</name>
</gene>